<organism evidence="2 3">
    <name type="scientific">Euplotes crassus</name>
    <dbReference type="NCBI Taxonomy" id="5936"/>
    <lineage>
        <taxon>Eukaryota</taxon>
        <taxon>Sar</taxon>
        <taxon>Alveolata</taxon>
        <taxon>Ciliophora</taxon>
        <taxon>Intramacronucleata</taxon>
        <taxon>Spirotrichea</taxon>
        <taxon>Hypotrichia</taxon>
        <taxon>Euplotida</taxon>
        <taxon>Euplotidae</taxon>
        <taxon>Moneuplotes</taxon>
    </lineage>
</organism>
<dbReference type="AlphaFoldDB" id="A0AAD2D7J9"/>
<reference evidence="2" key="1">
    <citation type="submission" date="2023-07" db="EMBL/GenBank/DDBJ databases">
        <authorList>
            <consortium name="AG Swart"/>
            <person name="Singh M."/>
            <person name="Singh A."/>
            <person name="Seah K."/>
            <person name="Emmerich C."/>
        </authorList>
    </citation>
    <scope>NUCLEOTIDE SEQUENCE</scope>
    <source>
        <strain evidence="2">DP1</strain>
    </source>
</reference>
<dbReference type="EMBL" id="CAMPGE010024607">
    <property type="protein sequence ID" value="CAI2382431.1"/>
    <property type="molecule type" value="Genomic_DNA"/>
</dbReference>
<feature type="compositionally biased region" description="Basic and acidic residues" evidence="1">
    <location>
        <begin position="177"/>
        <end position="195"/>
    </location>
</feature>
<comment type="caution">
    <text evidence="2">The sequence shown here is derived from an EMBL/GenBank/DDBJ whole genome shotgun (WGS) entry which is preliminary data.</text>
</comment>
<evidence type="ECO:0000256" key="1">
    <source>
        <dbReference type="SAM" id="MobiDB-lite"/>
    </source>
</evidence>
<accession>A0AAD2D7J9</accession>
<name>A0AAD2D7J9_EUPCR</name>
<feature type="region of interest" description="Disordered" evidence="1">
    <location>
        <begin position="164"/>
        <end position="195"/>
    </location>
</feature>
<proteinExistence type="predicted"/>
<protein>
    <submittedName>
        <fullName evidence="2">Uncharacterized protein</fullName>
    </submittedName>
</protein>
<evidence type="ECO:0000313" key="2">
    <source>
        <dbReference type="EMBL" id="CAI2382431.1"/>
    </source>
</evidence>
<evidence type="ECO:0000313" key="3">
    <source>
        <dbReference type="Proteomes" id="UP001295684"/>
    </source>
</evidence>
<sequence>MLSTNSMAKKTLNFSVDPGSAGIEDLVSSALEMKQSRMSSLIRSGSQHISPTKKDIQKHAKKIQVKMVAEETRRALDLARYKDANALTGDDYQIRKAVINEKLQRLIEKAENGDSEDLDRYVAELQDDALAEQVKVQIGKPKVRSSEEEINSIEMAKNMVKKLTQERRERKQKLRQRKLEQKARADKMKEEKEKLLKQQEEEEKALFEEKKKSIVDKIKSRREKIQKFKQDDRKEIQKYVSRSPLHKKITTEFQEGRLIPELERRKEILSHIRNFHQPIRLEQIKKHSEDKKVLMKEKMREYFQKRASYVEAAKDHTDKYNSKFWKVVSTREQTEKNMAAKEKSQIKERHQKSLDYAKNVKELYKPTVSKKKKLEMELIKKSLENPHSMTKTRKGLQSVKQSQNSSMMSPMSHKLNTEASSPLRKSRKKFSRAKPIDEKRYSYHPQPYDKTSFVKHDYLRDIRLKKDDQTNSRQNRSQERWESDLLSNQFTQDERIEYIKQKTSLMEEEMKRKEALLKAHNNTTVDDTKEIDGMLIDSIRTKLNLISGIS</sequence>
<dbReference type="Proteomes" id="UP001295684">
    <property type="component" value="Unassembled WGS sequence"/>
</dbReference>
<feature type="region of interest" description="Disordered" evidence="1">
    <location>
        <begin position="383"/>
        <end position="449"/>
    </location>
</feature>
<keyword evidence="3" id="KW-1185">Reference proteome</keyword>
<gene>
    <name evidence="2" type="ORF">ECRASSUSDP1_LOCUS23904</name>
</gene>